<dbReference type="GO" id="GO:0003676">
    <property type="term" value="F:nucleic acid binding"/>
    <property type="evidence" value="ECO:0007669"/>
    <property type="project" value="InterPro"/>
</dbReference>
<dbReference type="RefSeq" id="WP_185693574.1">
    <property type="nucleotide sequence ID" value="NZ_JACHVA010000102.1"/>
</dbReference>
<gene>
    <name evidence="2" type="ORF">H5P30_14080</name>
</gene>
<dbReference type="Gene3D" id="3.30.420.10">
    <property type="entry name" value="Ribonuclease H-like superfamily/Ribonuclease H"/>
    <property type="match status" value="1"/>
</dbReference>
<dbReference type="PROSITE" id="PS50994">
    <property type="entry name" value="INTEGRASE"/>
    <property type="match status" value="1"/>
</dbReference>
<dbReference type="PANTHER" id="PTHR47515:SF2">
    <property type="entry name" value="INTEGRASE CORE DOMAIN PROTEIN"/>
    <property type="match status" value="1"/>
</dbReference>
<organism evidence="2 3">
    <name type="scientific">Puniceicoccus vermicola</name>
    <dbReference type="NCBI Taxonomy" id="388746"/>
    <lineage>
        <taxon>Bacteria</taxon>
        <taxon>Pseudomonadati</taxon>
        <taxon>Verrucomicrobiota</taxon>
        <taxon>Opitutia</taxon>
        <taxon>Puniceicoccales</taxon>
        <taxon>Puniceicoccaceae</taxon>
        <taxon>Puniceicoccus</taxon>
    </lineage>
</organism>
<reference evidence="2 3" key="1">
    <citation type="submission" date="2020-07" db="EMBL/GenBank/DDBJ databases">
        <authorList>
            <person name="Feng X."/>
        </authorList>
    </citation>
    <scope>NUCLEOTIDE SEQUENCE [LARGE SCALE GENOMIC DNA]</scope>
    <source>
        <strain evidence="2 3">JCM14086</strain>
    </source>
</reference>
<proteinExistence type="predicted"/>
<dbReference type="Pfam" id="PF13683">
    <property type="entry name" value="rve_3"/>
    <property type="match status" value="1"/>
</dbReference>
<dbReference type="GO" id="GO:0015074">
    <property type="term" value="P:DNA integration"/>
    <property type="evidence" value="ECO:0007669"/>
    <property type="project" value="InterPro"/>
</dbReference>
<dbReference type="InterPro" id="IPR012337">
    <property type="entry name" value="RNaseH-like_sf"/>
</dbReference>
<dbReference type="AlphaFoldDB" id="A0A7X1B1Q3"/>
<dbReference type="SUPFAM" id="SSF53098">
    <property type="entry name" value="Ribonuclease H-like"/>
    <property type="match status" value="1"/>
</dbReference>
<dbReference type="EMBL" id="JACHVA010000102">
    <property type="protein sequence ID" value="MBC2602908.1"/>
    <property type="molecule type" value="Genomic_DNA"/>
</dbReference>
<dbReference type="PANTHER" id="PTHR47515">
    <property type="entry name" value="LOW CALCIUM RESPONSE LOCUS PROTEIN T"/>
    <property type="match status" value="1"/>
</dbReference>
<dbReference type="Proteomes" id="UP000525652">
    <property type="component" value="Unassembled WGS sequence"/>
</dbReference>
<keyword evidence="3" id="KW-1185">Reference proteome</keyword>
<protein>
    <submittedName>
        <fullName evidence="2">Transposase</fullName>
    </submittedName>
</protein>
<comment type="caution">
    <text evidence="2">The sequence shown here is derived from an EMBL/GenBank/DDBJ whole genome shotgun (WGS) entry which is preliminary data.</text>
</comment>
<dbReference type="InterPro" id="IPR001584">
    <property type="entry name" value="Integrase_cat-core"/>
</dbReference>
<accession>A0A7X1B1Q3</accession>
<dbReference type="InterPro" id="IPR036397">
    <property type="entry name" value="RNaseH_sf"/>
</dbReference>
<evidence type="ECO:0000313" key="3">
    <source>
        <dbReference type="Proteomes" id="UP000525652"/>
    </source>
</evidence>
<name>A0A7X1B1Q3_9BACT</name>
<feature type="domain" description="Integrase catalytic" evidence="1">
    <location>
        <begin position="1"/>
        <end position="166"/>
    </location>
</feature>
<sequence>MANEVWTVDFKGWWHTRDGERCEPLTVRDEHTRYLLDIRAVESARTETIRMCFERIFRIYGLPEAIRSDNGPPFASNRSILGLTRLSAWWVALGIDLERGRPGKPQDNGGHERMHLDISNELQSCADADARAQQAAFDIWRKTFNEERPHESLGMAFPAEVYAKSPRAYLDSPADIDYPGMLRRKVHRTGVIGVDGIQIRLSTAFAGWSVGLQPIDPDRFEVYFAKLRIGTIELSSASFTGVASHPGETVCKPQQNYS</sequence>
<evidence type="ECO:0000313" key="2">
    <source>
        <dbReference type="EMBL" id="MBC2602908.1"/>
    </source>
</evidence>
<evidence type="ECO:0000259" key="1">
    <source>
        <dbReference type="PROSITE" id="PS50994"/>
    </source>
</evidence>